<feature type="region of interest" description="Disordered" evidence="1">
    <location>
        <begin position="309"/>
        <end position="346"/>
    </location>
</feature>
<dbReference type="EMBL" id="CP141891">
    <property type="protein sequence ID" value="WRT70861.1"/>
    <property type="molecule type" value="Genomic_DNA"/>
</dbReference>
<evidence type="ECO:0000313" key="3">
    <source>
        <dbReference type="Proteomes" id="UP001329825"/>
    </source>
</evidence>
<protein>
    <submittedName>
        <fullName evidence="2">Uncharacterized protein</fullName>
    </submittedName>
</protein>
<evidence type="ECO:0000256" key="1">
    <source>
        <dbReference type="SAM" id="MobiDB-lite"/>
    </source>
</evidence>
<reference evidence="2 3" key="1">
    <citation type="submission" date="2024-01" db="EMBL/GenBank/DDBJ databases">
        <title>Comparative genomics of Cryptococcus and Kwoniella reveals pathogenesis evolution and contrasting modes of karyotype evolution via chromosome fusion or intercentromeric recombination.</title>
        <authorList>
            <person name="Coelho M.A."/>
            <person name="David-Palma M."/>
            <person name="Shea T."/>
            <person name="Bowers K."/>
            <person name="McGinley-Smith S."/>
            <person name="Mohammad A.W."/>
            <person name="Gnirke A."/>
            <person name="Yurkov A.M."/>
            <person name="Nowrousian M."/>
            <person name="Sun S."/>
            <person name="Cuomo C.A."/>
            <person name="Heitman J."/>
        </authorList>
    </citation>
    <scope>NUCLEOTIDE SEQUENCE [LARGE SCALE GENOMIC DNA]</scope>
    <source>
        <strain evidence="2">CBS 11374</strain>
    </source>
</reference>
<keyword evidence="3" id="KW-1185">Reference proteome</keyword>
<feature type="region of interest" description="Disordered" evidence="1">
    <location>
        <begin position="242"/>
        <end position="263"/>
    </location>
</feature>
<proteinExistence type="predicted"/>
<dbReference type="Proteomes" id="UP001329825">
    <property type="component" value="Chromosome 11"/>
</dbReference>
<feature type="compositionally biased region" description="Polar residues" evidence="1">
    <location>
        <begin position="328"/>
        <end position="338"/>
    </location>
</feature>
<sequence>MCLETGDEGVFIAQPRLASALRVNSIFFLAAAPHLYRSPIVYNIDSFFLGANSPAPIKTEKITFKQSCFSVSSVTDDVDNIKAGNTKLPLLRHVRRLNIIPRLGVSMGPRDDEWPNAEVDNPTETKKRMQVAGNLIYGKIKEQDRYMDSATRILSSIPLDLIITPQLDSLTLGTCIFADNIGSYHVPKKICEYNLDSRSEVRAMDIEDGILPKLIIVHNEPHDKKGFPVYWGTRNRIMVRSFEDANPDDDPREKSLSSQGHIEEPEDAILRGIMFGEISVQSTYPAWLTLKTPIKAKVDKATIVIWVSKDSESDPEEESHAESDQEDSSSVASWSTVECQHKKEQRQKKALEKIERIVMDEMTKGYNTQGWRGRRAPTLKLYLANGNTEVRSLWSRRRRSMGLESYSRAR</sequence>
<evidence type="ECO:0000313" key="2">
    <source>
        <dbReference type="EMBL" id="WRT70861.1"/>
    </source>
</evidence>
<accession>A0ABZ1DAM4</accession>
<dbReference type="GeneID" id="87959990"/>
<dbReference type="RefSeq" id="XP_062795600.1">
    <property type="nucleotide sequence ID" value="XM_062939549.1"/>
</dbReference>
<organism evidence="2 3">
    <name type="scientific">Kwoniella shivajii</name>
    <dbReference type="NCBI Taxonomy" id="564305"/>
    <lineage>
        <taxon>Eukaryota</taxon>
        <taxon>Fungi</taxon>
        <taxon>Dikarya</taxon>
        <taxon>Basidiomycota</taxon>
        <taxon>Agaricomycotina</taxon>
        <taxon>Tremellomycetes</taxon>
        <taxon>Tremellales</taxon>
        <taxon>Cryptococcaceae</taxon>
        <taxon>Kwoniella</taxon>
    </lineage>
</organism>
<gene>
    <name evidence="2" type="ORF">IL334_007860</name>
</gene>
<name>A0ABZ1DAM4_9TREE</name>